<dbReference type="Proteomes" id="UP001575181">
    <property type="component" value="Unassembled WGS sequence"/>
</dbReference>
<dbReference type="SUPFAM" id="SSF52833">
    <property type="entry name" value="Thioredoxin-like"/>
    <property type="match status" value="1"/>
</dbReference>
<comment type="cofactor">
    <cofactor evidence="9">
        <name>[2Fe-2S] cluster</name>
        <dbReference type="ChEBI" id="CHEBI:190135"/>
    </cofactor>
</comment>
<dbReference type="PANTHER" id="PTHR10371:SF3">
    <property type="entry name" value="NADH DEHYDROGENASE [UBIQUINONE] FLAVOPROTEIN 2, MITOCHONDRIAL"/>
    <property type="match status" value="1"/>
</dbReference>
<keyword evidence="4" id="KW-0479">Metal-binding</keyword>
<keyword evidence="3" id="KW-0001">2Fe-2S</keyword>
<dbReference type="Pfam" id="PF01257">
    <property type="entry name" value="2Fe-2S_thioredx"/>
    <property type="match status" value="1"/>
</dbReference>
<evidence type="ECO:0000256" key="5">
    <source>
        <dbReference type="ARBA" id="ARBA00023004"/>
    </source>
</evidence>
<dbReference type="CDD" id="cd03064">
    <property type="entry name" value="TRX_Fd_NuoE"/>
    <property type="match status" value="1"/>
</dbReference>
<sequence length="157" mass="17670">MQLSESVRKRIDEARAQYPPEQNRAALIWALHAAQDEYGWLDEPTLESIAEYMDLEPIKVYEAATFYDMFNRSPVGRHQIKVCTNLSCMLCGSDGIVDHLRGKLGVDFGETTEDGRFTLTEVECLGACGGAPVVWIGKDYYEDISPERMDEILASLD</sequence>
<dbReference type="NCBIfam" id="NF005722">
    <property type="entry name" value="PRK07539.1-2"/>
    <property type="match status" value="1"/>
</dbReference>
<protein>
    <recommendedName>
        <fullName evidence="2">NADH-quinone oxidoreductase subunit E</fullName>
    </recommendedName>
    <alternativeName>
        <fullName evidence="7">NADH dehydrogenase I subunit E</fullName>
    </alternativeName>
    <alternativeName>
        <fullName evidence="8">NDH-1 subunit E</fullName>
    </alternativeName>
</protein>
<evidence type="ECO:0000256" key="6">
    <source>
        <dbReference type="ARBA" id="ARBA00023014"/>
    </source>
</evidence>
<dbReference type="EMBL" id="JBGUAW010000008">
    <property type="protein sequence ID" value="MFA9461653.1"/>
    <property type="molecule type" value="Genomic_DNA"/>
</dbReference>
<dbReference type="InterPro" id="IPR041921">
    <property type="entry name" value="NuoE_N"/>
</dbReference>
<comment type="similarity">
    <text evidence="1">Belongs to the complex I 24 kDa subunit family.</text>
</comment>
<evidence type="ECO:0000313" key="10">
    <source>
        <dbReference type="EMBL" id="MFA9461653.1"/>
    </source>
</evidence>
<proteinExistence type="inferred from homology"/>
<reference evidence="10 11" key="1">
    <citation type="submission" date="2024-08" db="EMBL/GenBank/DDBJ databases">
        <title>Whole-genome sequencing of halo(alkali)philic microorganisms from hypersaline lakes.</title>
        <authorList>
            <person name="Sorokin D.Y."/>
            <person name="Merkel A.Y."/>
            <person name="Messina E."/>
            <person name="Yakimov M."/>
        </authorList>
    </citation>
    <scope>NUCLEOTIDE SEQUENCE [LARGE SCALE GENOMIC DNA]</scope>
    <source>
        <strain evidence="10 11">Cl-TMA</strain>
    </source>
</reference>
<dbReference type="RefSeq" id="WP_373656436.1">
    <property type="nucleotide sequence ID" value="NZ_JBGUAW010000008.1"/>
</dbReference>
<evidence type="ECO:0000256" key="1">
    <source>
        <dbReference type="ARBA" id="ARBA00010643"/>
    </source>
</evidence>
<evidence type="ECO:0000313" key="11">
    <source>
        <dbReference type="Proteomes" id="UP001575181"/>
    </source>
</evidence>
<comment type="caution">
    <text evidence="10">The sequence shown here is derived from an EMBL/GenBank/DDBJ whole genome shotgun (WGS) entry which is preliminary data.</text>
</comment>
<name>A0ABV4TWE0_9GAMM</name>
<keyword evidence="10" id="KW-0560">Oxidoreductase</keyword>
<keyword evidence="5" id="KW-0408">Iron</keyword>
<dbReference type="InterPro" id="IPR042128">
    <property type="entry name" value="NuoE_dom"/>
</dbReference>
<gene>
    <name evidence="10" type="primary">nuoE</name>
    <name evidence="10" type="ORF">ACERLL_12555</name>
</gene>
<dbReference type="PANTHER" id="PTHR10371">
    <property type="entry name" value="NADH DEHYDROGENASE UBIQUINONE FLAVOPROTEIN 2, MITOCHONDRIAL"/>
    <property type="match status" value="1"/>
</dbReference>
<evidence type="ECO:0000256" key="2">
    <source>
        <dbReference type="ARBA" id="ARBA00019898"/>
    </source>
</evidence>
<dbReference type="InterPro" id="IPR036249">
    <property type="entry name" value="Thioredoxin-like_sf"/>
</dbReference>
<evidence type="ECO:0000256" key="7">
    <source>
        <dbReference type="ARBA" id="ARBA00031580"/>
    </source>
</evidence>
<evidence type="ECO:0000256" key="8">
    <source>
        <dbReference type="ARBA" id="ARBA00032788"/>
    </source>
</evidence>
<evidence type="ECO:0000256" key="4">
    <source>
        <dbReference type="ARBA" id="ARBA00022723"/>
    </source>
</evidence>
<keyword evidence="6" id="KW-0411">Iron-sulfur</keyword>
<dbReference type="Gene3D" id="3.40.30.10">
    <property type="entry name" value="Glutaredoxin"/>
    <property type="match status" value="1"/>
</dbReference>
<evidence type="ECO:0000256" key="3">
    <source>
        <dbReference type="ARBA" id="ARBA00022714"/>
    </source>
</evidence>
<dbReference type="PIRSF" id="PIRSF000216">
    <property type="entry name" value="NADH_DH_24kDa"/>
    <property type="match status" value="1"/>
</dbReference>
<dbReference type="GO" id="GO:0050136">
    <property type="term" value="F:NADH dehydrogenase (quinone) (non-electrogenic) activity"/>
    <property type="evidence" value="ECO:0007669"/>
    <property type="project" value="UniProtKB-EC"/>
</dbReference>
<dbReference type="NCBIfam" id="TIGR01958">
    <property type="entry name" value="nuoE_fam"/>
    <property type="match status" value="1"/>
</dbReference>
<dbReference type="InterPro" id="IPR002023">
    <property type="entry name" value="NuoE-like"/>
</dbReference>
<dbReference type="Gene3D" id="1.10.10.1590">
    <property type="entry name" value="NADH-quinone oxidoreductase subunit E"/>
    <property type="match status" value="1"/>
</dbReference>
<keyword evidence="11" id="KW-1185">Reference proteome</keyword>
<dbReference type="PROSITE" id="PS01099">
    <property type="entry name" value="COMPLEX1_24K"/>
    <property type="match status" value="1"/>
</dbReference>
<organism evidence="10 11">
    <name type="scientific">Thiohalorhabdus methylotrophus</name>
    <dbReference type="NCBI Taxonomy" id="3242694"/>
    <lineage>
        <taxon>Bacteria</taxon>
        <taxon>Pseudomonadati</taxon>
        <taxon>Pseudomonadota</taxon>
        <taxon>Gammaproteobacteria</taxon>
        <taxon>Thiohalorhabdales</taxon>
        <taxon>Thiohalorhabdaceae</taxon>
        <taxon>Thiohalorhabdus</taxon>
    </lineage>
</organism>
<evidence type="ECO:0000256" key="9">
    <source>
        <dbReference type="ARBA" id="ARBA00034078"/>
    </source>
</evidence>
<accession>A0ABV4TWE0</accession>